<dbReference type="PANTHER" id="PTHR22796">
    <property type="entry name" value="URG4-RELATED"/>
    <property type="match status" value="1"/>
</dbReference>
<keyword evidence="4" id="KW-1185">Reference proteome</keyword>
<evidence type="ECO:0000313" key="4">
    <source>
        <dbReference type="Proteomes" id="UP000789390"/>
    </source>
</evidence>
<dbReference type="Pfam" id="PF25683">
    <property type="entry name" value="URGCP_GTPase"/>
    <property type="match status" value="1"/>
</dbReference>
<protein>
    <recommendedName>
        <fullName evidence="2">VLIG-type G domain-containing protein</fullName>
    </recommendedName>
</protein>
<organism evidence="3 4">
    <name type="scientific">Daphnia galeata</name>
    <dbReference type="NCBI Taxonomy" id="27404"/>
    <lineage>
        <taxon>Eukaryota</taxon>
        <taxon>Metazoa</taxon>
        <taxon>Ecdysozoa</taxon>
        <taxon>Arthropoda</taxon>
        <taxon>Crustacea</taxon>
        <taxon>Branchiopoda</taxon>
        <taxon>Diplostraca</taxon>
        <taxon>Cladocera</taxon>
        <taxon>Anomopoda</taxon>
        <taxon>Daphniidae</taxon>
        <taxon>Daphnia</taxon>
    </lineage>
</organism>
<reference evidence="3" key="1">
    <citation type="submission" date="2021-11" db="EMBL/GenBank/DDBJ databases">
        <authorList>
            <person name="Schell T."/>
        </authorList>
    </citation>
    <scope>NUCLEOTIDE SEQUENCE</scope>
    <source>
        <strain evidence="3">M5</strain>
    </source>
</reference>
<feature type="domain" description="VLIG-type G" evidence="2">
    <location>
        <begin position="578"/>
        <end position="694"/>
    </location>
</feature>
<dbReference type="EMBL" id="CAKKLH010000083">
    <property type="protein sequence ID" value="CAH0102501.1"/>
    <property type="molecule type" value="Genomic_DNA"/>
</dbReference>
<dbReference type="OrthoDB" id="8432505at2759"/>
<evidence type="ECO:0000259" key="2">
    <source>
        <dbReference type="PROSITE" id="PS51717"/>
    </source>
</evidence>
<comment type="caution">
    <text evidence="3">The sequence shown here is derived from an EMBL/GenBank/DDBJ whole genome shotgun (WGS) entry which is preliminary data.</text>
</comment>
<dbReference type="Gene3D" id="3.40.50.300">
    <property type="entry name" value="P-loop containing nucleotide triphosphate hydrolases"/>
    <property type="match status" value="1"/>
</dbReference>
<dbReference type="PROSITE" id="PS51717">
    <property type="entry name" value="G_VLIG"/>
    <property type="match status" value="1"/>
</dbReference>
<dbReference type="SUPFAM" id="SSF52540">
    <property type="entry name" value="P-loop containing nucleoside triphosphate hydrolases"/>
    <property type="match status" value="1"/>
</dbReference>
<feature type="coiled-coil region" evidence="1">
    <location>
        <begin position="854"/>
        <end position="889"/>
    </location>
</feature>
<feature type="coiled-coil region" evidence="1">
    <location>
        <begin position="479"/>
        <end position="509"/>
    </location>
</feature>
<dbReference type="InterPro" id="IPR027417">
    <property type="entry name" value="P-loop_NTPase"/>
</dbReference>
<keyword evidence="1" id="KW-0175">Coiled coil</keyword>
<accession>A0A8J2WFG8</accession>
<sequence length="1557" mass="179713">MPADASQAKKTDESTTRLMNSLRCRLPLSMSVPKTDVQDVGSRENANSLKKQKILEGFSQNSSISNFSSIKDGKQKNDSGNKSLYDTLLQLIDEFDASGIAEIVRLLLERRTAIPLFVPQSKNHFLNLFRHITLPGISDTMGEDKSLLRVAVISCRQRKQSQTCEILKNLFNIESIHRQDLSTGSISTNTSLLAEIGYGCVLAEGSSSEKVLNVLVVHIIGDFSPIYWSFLQSFTDYLLIEDSTIEKESFPLSLMSKRKRNKKKKPLGLDDFPYVCVWKPTVEEMKHEMRTKEKFGFRHLYIEGQWPGEILDVLKSTVEMAANEMIAKSRLMLHEMSLILGDEKYSALECISPEKVISDMNSFKDFGNEKKTQFLLQRNYLQQAKHEDAKIKHRLKEDKVREVDAEIKKCRKQRRDDIRHVENNSLLQLFLSLLEIENPCSRVMSIRVLEKELAERSERELGPLSEKIRILSTSYNNKLNNAEIDEKYLESAKENLRRAKDELIESALNIEHLWRELSHLYTDMEPERRSLTIKKIPRLAAQHLMDGFSLELLDGDSNMIRLDWVKEVLHQLKTLMNGKRIFVLSVMGVQSSGKSTLLNTMFGIQMRTSVGQCTRGVNMQLVPVEDRPEYDYILLLDTEGTRSPEYHGLPGSEKRDNQMATLSILLSDASIVVIPLENDAAVKEILPIVLMAYQGSKLAEDNGGRLSSRMFFVYNRIDTKQKNKLDDIIQTLGTSLHTAFKDVRMSTGNLTSESPFANFKLVTSDSSSSDVCILGNVKKQSEPPGDVPDEKYGEELIQFREHIHRRVTANVEGGIIWKGRTIEEFSNYIKNVWDCICSANFIFTFSTVLENLLFDKLDSEYKKVERKLADVYEKSFKNVKDEMKKYIEEKNKSLCSSSMRGTDGQIQGNNNNETDSVTFESFEKKLDEGIFQTVHTLNNEIDTIFNNKEKSQKWKRHFLKKWENNKNSQALNWKCNLKNVFNRLFQYEYHVEKYKKKMRKEIYQLFKSSTESTEWTEYEKNIEFEKMFKIILDEAKDEFPPKDVLKEIDGVYQNSSVIKNRKIELTSHTKKGSQNILNISLPKTENSIKKEAKKLDQNYCCRTEVDATVKRIATGKLCYDDSIISEVIRSVDSKIKEYKLTDNSVVEEMHQHGKTLIVDLMQEIQTEWEKENSVPAKLDSNKEILRKHFMMVSKDVAKTTQLFAATMANTLDNFIISAFEKEMVQKTFEAIQNERYLIDARFMHKHMDLYLIDLLYQNEVDKVLNNIWDPKKFYADVLHQLIAGKVPNVDAEWQRFKMHIRQAIEKAALEVEVDRERAQTFVDQLRKEFSKDFFQSETLGSAFLIDCSGEYEDCDNGGKKEFQDACITKLNEVIEKKNLCFENQESYAKELCPKVVTYMINSNDQAALPRCDACCRACKSLCIEPANHDIKLRPHDAIHQPGGVAGYSYHYTEALVSSTCSQDFEQDRKFLMGDHTVRYKYRDYDKVFPEWKNPKLQEELPVREYILATYNDEIAEKYNKKPADDIPASYFRDLKSIKKQLENDIQIGSGDTNNQSE</sequence>
<dbReference type="PANTHER" id="PTHR22796:SF1">
    <property type="entry name" value="VWFA DOMAIN-CONTAINING PROTEIN"/>
    <property type="match status" value="1"/>
</dbReference>
<proteinExistence type="predicted"/>
<dbReference type="InterPro" id="IPR030383">
    <property type="entry name" value="G_VLIG_dom"/>
</dbReference>
<gene>
    <name evidence="3" type="ORF">DGAL_LOCUS4910</name>
</gene>
<name>A0A8J2WFG8_9CRUS</name>
<dbReference type="Proteomes" id="UP000789390">
    <property type="component" value="Unassembled WGS sequence"/>
</dbReference>
<dbReference type="GO" id="GO:0005525">
    <property type="term" value="F:GTP binding"/>
    <property type="evidence" value="ECO:0007669"/>
    <property type="project" value="InterPro"/>
</dbReference>
<evidence type="ECO:0000313" key="3">
    <source>
        <dbReference type="EMBL" id="CAH0102501.1"/>
    </source>
</evidence>
<evidence type="ECO:0000256" key="1">
    <source>
        <dbReference type="SAM" id="Coils"/>
    </source>
</evidence>